<dbReference type="EMBL" id="CP007128">
    <property type="protein sequence ID" value="AHG91555.1"/>
    <property type="molecule type" value="Genomic_DNA"/>
</dbReference>
<evidence type="ECO:0000256" key="1">
    <source>
        <dbReference type="SAM" id="MobiDB-lite"/>
    </source>
</evidence>
<evidence type="ECO:0000313" key="4">
    <source>
        <dbReference type="Proteomes" id="UP000019151"/>
    </source>
</evidence>
<feature type="domain" description="PAS" evidence="2">
    <location>
        <begin position="64"/>
        <end position="130"/>
    </location>
</feature>
<gene>
    <name evidence="3" type="ORF">J421_4018</name>
</gene>
<sequence length="179" mass="19404">MPDIPRDPTEEMHRHAVRTPPRVPRRDADVLKLPRRASIEGLGLGCPADRPALPGPVTADAAATWYRDVFDGLPTATLVTTLDGVVTHANTAACLLLRRPPDALLGHPIATFVPAPHRTAYEALLERAQQTAHVVDFALWVSPSDAAPVDCRAWVRRILTLGEPTTVLAWTLAPLVPAF</sequence>
<dbReference type="Proteomes" id="UP000019151">
    <property type="component" value="Chromosome"/>
</dbReference>
<dbReference type="Gene3D" id="3.30.450.20">
    <property type="entry name" value="PAS domain"/>
    <property type="match status" value="1"/>
</dbReference>
<dbReference type="NCBIfam" id="TIGR00229">
    <property type="entry name" value="sensory_box"/>
    <property type="match status" value="1"/>
</dbReference>
<dbReference type="STRING" id="861299.J421_4018"/>
<dbReference type="InterPro" id="IPR000014">
    <property type="entry name" value="PAS"/>
</dbReference>
<reference evidence="3 4" key="1">
    <citation type="journal article" date="2014" name="Genome Announc.">
        <title>Genome Sequence and Methylome of Soil Bacterium Gemmatirosa kalamazoonensis KBS708T, a Member of the Rarely Cultivated Gemmatimonadetes Phylum.</title>
        <authorList>
            <person name="Debruyn J.M."/>
            <person name="Radosevich M."/>
            <person name="Wommack K.E."/>
            <person name="Polson S.W."/>
            <person name="Hauser L.J."/>
            <person name="Fawaz M.N."/>
            <person name="Korlach J."/>
            <person name="Tsai Y.C."/>
        </authorList>
    </citation>
    <scope>NUCLEOTIDE SEQUENCE [LARGE SCALE GENOMIC DNA]</scope>
    <source>
        <strain evidence="3 4">KBS708</strain>
    </source>
</reference>
<accession>W0RMK4</accession>
<dbReference type="HOGENOM" id="CLU_1501434_0_0_0"/>
<dbReference type="SUPFAM" id="SSF55785">
    <property type="entry name" value="PYP-like sensor domain (PAS domain)"/>
    <property type="match status" value="1"/>
</dbReference>
<dbReference type="AlphaFoldDB" id="W0RMK4"/>
<feature type="compositionally biased region" description="Basic and acidic residues" evidence="1">
    <location>
        <begin position="1"/>
        <end position="14"/>
    </location>
</feature>
<protein>
    <submittedName>
        <fullName evidence="3">PAS sensor protein</fullName>
    </submittedName>
</protein>
<evidence type="ECO:0000259" key="2">
    <source>
        <dbReference type="SMART" id="SM00091"/>
    </source>
</evidence>
<organism evidence="3 4">
    <name type="scientific">Gemmatirosa kalamazoonensis</name>
    <dbReference type="NCBI Taxonomy" id="861299"/>
    <lineage>
        <taxon>Bacteria</taxon>
        <taxon>Pseudomonadati</taxon>
        <taxon>Gemmatimonadota</taxon>
        <taxon>Gemmatimonadia</taxon>
        <taxon>Gemmatimonadales</taxon>
        <taxon>Gemmatimonadaceae</taxon>
        <taxon>Gemmatirosa</taxon>
    </lineage>
</organism>
<proteinExistence type="predicted"/>
<keyword evidence="4" id="KW-1185">Reference proteome</keyword>
<evidence type="ECO:0000313" key="3">
    <source>
        <dbReference type="EMBL" id="AHG91555.1"/>
    </source>
</evidence>
<dbReference type="RefSeq" id="WP_148306420.1">
    <property type="nucleotide sequence ID" value="NZ_CP007128.1"/>
</dbReference>
<dbReference type="InterPro" id="IPR035965">
    <property type="entry name" value="PAS-like_dom_sf"/>
</dbReference>
<dbReference type="SMART" id="SM00091">
    <property type="entry name" value="PAS"/>
    <property type="match status" value="1"/>
</dbReference>
<name>W0RMK4_9BACT</name>
<dbReference type="InterPro" id="IPR013656">
    <property type="entry name" value="PAS_4"/>
</dbReference>
<feature type="region of interest" description="Disordered" evidence="1">
    <location>
        <begin position="1"/>
        <end position="22"/>
    </location>
</feature>
<dbReference type="KEGG" id="gba:J421_4018"/>
<dbReference type="CDD" id="cd00130">
    <property type="entry name" value="PAS"/>
    <property type="match status" value="1"/>
</dbReference>
<dbReference type="InParanoid" id="W0RMK4"/>
<dbReference type="Pfam" id="PF08448">
    <property type="entry name" value="PAS_4"/>
    <property type="match status" value="1"/>
</dbReference>